<feature type="transmembrane region" description="Helical" evidence="10">
    <location>
        <begin position="216"/>
        <end position="233"/>
    </location>
</feature>
<dbReference type="PANTHER" id="PTHR48021:SF37">
    <property type="entry name" value="SUGAR TRANSPORTER ERD6-LIKE 16"/>
    <property type="match status" value="1"/>
</dbReference>
<protein>
    <submittedName>
        <fullName evidence="13">Sugar transporter ERD6-like 16</fullName>
    </submittedName>
</protein>
<feature type="transmembrane region" description="Helical" evidence="10">
    <location>
        <begin position="189"/>
        <end position="210"/>
    </location>
</feature>
<dbReference type="InterPro" id="IPR005829">
    <property type="entry name" value="Sugar_transporter_CS"/>
</dbReference>
<accession>A0ABM0ND87</accession>
<keyword evidence="4" id="KW-0762">Sugar transport</keyword>
<dbReference type="InterPro" id="IPR005828">
    <property type="entry name" value="MFS_sugar_transport-like"/>
</dbReference>
<dbReference type="InterPro" id="IPR050549">
    <property type="entry name" value="MFS_Trehalose_Transporter"/>
</dbReference>
<name>A0ABM0ND87_PRUMU</name>
<evidence type="ECO:0000256" key="10">
    <source>
        <dbReference type="SAM" id="Phobius"/>
    </source>
</evidence>
<dbReference type="CDD" id="cd17358">
    <property type="entry name" value="MFS_GLUT6_8_Class3_like"/>
    <property type="match status" value="1"/>
</dbReference>
<feature type="transmembrane region" description="Helical" evidence="10">
    <location>
        <begin position="429"/>
        <end position="449"/>
    </location>
</feature>
<keyword evidence="3 8" id="KW-0813">Transport</keyword>
<comment type="subcellular location">
    <subcellularLocation>
        <location evidence="1">Membrane</location>
        <topology evidence="1">Multi-pass membrane protein</topology>
    </subcellularLocation>
</comment>
<dbReference type="PROSITE" id="PS50850">
    <property type="entry name" value="MFS"/>
    <property type="match status" value="1"/>
</dbReference>
<dbReference type="GeneID" id="103322903"/>
<dbReference type="InterPro" id="IPR036259">
    <property type="entry name" value="MFS_trans_sf"/>
</dbReference>
<feature type="transmembrane region" description="Helical" evidence="10">
    <location>
        <begin position="95"/>
        <end position="117"/>
    </location>
</feature>
<proteinExistence type="inferred from homology"/>
<feature type="transmembrane region" description="Helical" evidence="10">
    <location>
        <begin position="461"/>
        <end position="479"/>
    </location>
</feature>
<evidence type="ECO:0000256" key="2">
    <source>
        <dbReference type="ARBA" id="ARBA00010992"/>
    </source>
</evidence>
<dbReference type="Proteomes" id="UP000694861">
    <property type="component" value="Linkage group LG2"/>
</dbReference>
<evidence type="ECO:0000313" key="12">
    <source>
        <dbReference type="Proteomes" id="UP000694861"/>
    </source>
</evidence>
<sequence length="502" mass="54155">MMGKESDHKKRMGKEGKDVERGETSSNQEELEQPFIRRRKVVAHEDDGSGKEFQSESISMVLLSTGVAVCGSFQFGICVGYSAPTQSAIRKDLNLSLAEYSMFGSILSIGAVLGAITSGKIADFLGRKGAMRVSSVICIVAWLAIYFSQGALSLDTGRFLTGYGIAAFSYVVPVFIAEIAPKNLRGGLATLNQVFIVTGGSFAFIVGTIINWRALALIATVPCLILLLGVCFVPESPRWLAKVGRDKEFEVALQTLRGNNADISDEMTEIQEFIATLNSLPKASILDLFQSRNIRAVIIGVGLMVFQQFAGINGVQFYASETFESAGVSSKIGTIAYACLQVPITLVGALLMDKTGRRVLVMVSAAGMFVGCMLAGTSFSLKGQGLLLDWVPIIAMSGVLIYVAFFSIGMGAGPWVIMSEIFPIDIKGVGGSLVVLVNWSGAWIVSYTYNFLMRWSSPGTYFLYSAVCLLTILFVAKIVPETKGKTLEEIQASLNPDRRQSI</sequence>
<feature type="transmembrane region" description="Helical" evidence="10">
    <location>
        <begin position="359"/>
        <end position="381"/>
    </location>
</feature>
<dbReference type="Gene3D" id="1.20.1250.20">
    <property type="entry name" value="MFS general substrate transporter like domains"/>
    <property type="match status" value="1"/>
</dbReference>
<reference evidence="13" key="2">
    <citation type="submission" date="2025-08" db="UniProtKB">
        <authorList>
            <consortium name="RefSeq"/>
        </authorList>
    </citation>
    <scope>IDENTIFICATION</scope>
</reference>
<feature type="compositionally biased region" description="Basic and acidic residues" evidence="9">
    <location>
        <begin position="1"/>
        <end position="23"/>
    </location>
</feature>
<evidence type="ECO:0000256" key="5">
    <source>
        <dbReference type="ARBA" id="ARBA00022692"/>
    </source>
</evidence>
<dbReference type="SUPFAM" id="SSF103473">
    <property type="entry name" value="MFS general substrate transporter"/>
    <property type="match status" value="1"/>
</dbReference>
<dbReference type="PROSITE" id="PS00216">
    <property type="entry name" value="SUGAR_TRANSPORT_1"/>
    <property type="match status" value="1"/>
</dbReference>
<feature type="transmembrane region" description="Helical" evidence="10">
    <location>
        <begin position="332"/>
        <end position="352"/>
    </location>
</feature>
<evidence type="ECO:0000256" key="4">
    <source>
        <dbReference type="ARBA" id="ARBA00022597"/>
    </source>
</evidence>
<feature type="region of interest" description="Disordered" evidence="9">
    <location>
        <begin position="1"/>
        <end position="38"/>
    </location>
</feature>
<dbReference type="InterPro" id="IPR020846">
    <property type="entry name" value="MFS_dom"/>
</dbReference>
<feature type="transmembrane region" description="Helical" evidence="10">
    <location>
        <begin position="393"/>
        <end position="417"/>
    </location>
</feature>
<keyword evidence="6 10" id="KW-1133">Transmembrane helix</keyword>
<organism evidence="12 13">
    <name type="scientific">Prunus mume</name>
    <name type="common">Japanese apricot</name>
    <name type="synonym">Armeniaca mume</name>
    <dbReference type="NCBI Taxonomy" id="102107"/>
    <lineage>
        <taxon>Eukaryota</taxon>
        <taxon>Viridiplantae</taxon>
        <taxon>Streptophyta</taxon>
        <taxon>Embryophyta</taxon>
        <taxon>Tracheophyta</taxon>
        <taxon>Spermatophyta</taxon>
        <taxon>Magnoliopsida</taxon>
        <taxon>eudicotyledons</taxon>
        <taxon>Gunneridae</taxon>
        <taxon>Pentapetalae</taxon>
        <taxon>rosids</taxon>
        <taxon>fabids</taxon>
        <taxon>Rosales</taxon>
        <taxon>Rosaceae</taxon>
        <taxon>Amygdaloideae</taxon>
        <taxon>Amygdaleae</taxon>
        <taxon>Prunus</taxon>
    </lineage>
</organism>
<evidence type="ECO:0000256" key="9">
    <source>
        <dbReference type="SAM" id="MobiDB-lite"/>
    </source>
</evidence>
<evidence type="ECO:0000313" key="13">
    <source>
        <dbReference type="RefSeq" id="XP_008223079.2"/>
    </source>
</evidence>
<dbReference type="PRINTS" id="PR00171">
    <property type="entry name" value="SUGRTRNSPORT"/>
</dbReference>
<feature type="transmembrane region" description="Helical" evidence="10">
    <location>
        <begin position="159"/>
        <end position="177"/>
    </location>
</feature>
<evidence type="ECO:0000256" key="1">
    <source>
        <dbReference type="ARBA" id="ARBA00004141"/>
    </source>
</evidence>
<dbReference type="InterPro" id="IPR003663">
    <property type="entry name" value="Sugar/inositol_transpt"/>
</dbReference>
<evidence type="ECO:0000256" key="7">
    <source>
        <dbReference type="ARBA" id="ARBA00023136"/>
    </source>
</evidence>
<gene>
    <name evidence="13" type="primary">LOC103322903</name>
</gene>
<feature type="transmembrane region" description="Helical" evidence="10">
    <location>
        <begin position="61"/>
        <end position="83"/>
    </location>
</feature>
<dbReference type="Pfam" id="PF00083">
    <property type="entry name" value="Sugar_tr"/>
    <property type="match status" value="1"/>
</dbReference>
<keyword evidence="7 10" id="KW-0472">Membrane</keyword>
<keyword evidence="5 10" id="KW-0812">Transmembrane</keyword>
<dbReference type="RefSeq" id="XP_008223079.2">
    <property type="nucleotide sequence ID" value="XM_008224857.2"/>
</dbReference>
<reference evidence="12" key="1">
    <citation type="journal article" date="2012" name="Nat. Commun.">
        <title>The genome of Prunus mume.</title>
        <authorList>
            <person name="Zhang Q."/>
            <person name="Chen W."/>
            <person name="Sun L."/>
            <person name="Zhao F."/>
            <person name="Huang B."/>
            <person name="Yang W."/>
            <person name="Tao Y."/>
            <person name="Wang J."/>
            <person name="Yuan Z."/>
            <person name="Fan G."/>
            <person name="Xing Z."/>
            <person name="Han C."/>
            <person name="Pan H."/>
            <person name="Zhong X."/>
            <person name="Shi W."/>
            <person name="Liang X."/>
            <person name="Du D."/>
            <person name="Sun F."/>
            <person name="Xu Z."/>
            <person name="Hao R."/>
            <person name="Lv T."/>
            <person name="Lv Y."/>
            <person name="Zheng Z."/>
            <person name="Sun M."/>
            <person name="Luo L."/>
            <person name="Cai M."/>
            <person name="Gao Y."/>
            <person name="Wang J."/>
            <person name="Yin Y."/>
            <person name="Xu X."/>
            <person name="Cheng T."/>
            <person name="Wang J."/>
        </authorList>
    </citation>
    <scope>NUCLEOTIDE SEQUENCE [LARGE SCALE GENOMIC DNA]</scope>
</reference>
<feature type="transmembrane region" description="Helical" evidence="10">
    <location>
        <begin position="294"/>
        <end position="312"/>
    </location>
</feature>
<dbReference type="PANTHER" id="PTHR48021">
    <property type="match status" value="1"/>
</dbReference>
<evidence type="ECO:0000256" key="3">
    <source>
        <dbReference type="ARBA" id="ARBA00022448"/>
    </source>
</evidence>
<keyword evidence="12" id="KW-1185">Reference proteome</keyword>
<evidence type="ECO:0000259" key="11">
    <source>
        <dbReference type="PROSITE" id="PS50850"/>
    </source>
</evidence>
<feature type="transmembrane region" description="Helical" evidence="10">
    <location>
        <begin position="129"/>
        <end position="147"/>
    </location>
</feature>
<evidence type="ECO:0000256" key="8">
    <source>
        <dbReference type="RuleBase" id="RU003346"/>
    </source>
</evidence>
<comment type="similarity">
    <text evidence="2 8">Belongs to the major facilitator superfamily. Sugar transporter (TC 2.A.1.1) family.</text>
</comment>
<dbReference type="InterPro" id="IPR044775">
    <property type="entry name" value="MFS_ERD6/Tret1-like"/>
</dbReference>
<dbReference type="NCBIfam" id="TIGR00879">
    <property type="entry name" value="SP"/>
    <property type="match status" value="1"/>
</dbReference>
<feature type="domain" description="Major facilitator superfamily (MFS) profile" evidence="11">
    <location>
        <begin position="64"/>
        <end position="483"/>
    </location>
</feature>
<evidence type="ECO:0000256" key="6">
    <source>
        <dbReference type="ARBA" id="ARBA00022989"/>
    </source>
</evidence>